<reference evidence="3" key="1">
    <citation type="submission" date="2019-04" db="EMBL/GenBank/DDBJ databases">
        <title>Friends and foes A comparative genomics studyof 23 Aspergillus species from section Flavi.</title>
        <authorList>
            <consortium name="DOE Joint Genome Institute"/>
            <person name="Kjaerbolling I."/>
            <person name="Vesth T."/>
            <person name="Frisvad J.C."/>
            <person name="Nybo J.L."/>
            <person name="Theobald S."/>
            <person name="Kildgaard S."/>
            <person name="Isbrandt T."/>
            <person name="Kuo A."/>
            <person name="Sato A."/>
            <person name="Lyhne E.K."/>
            <person name="Kogle M.E."/>
            <person name="Wiebenga A."/>
            <person name="Kun R.S."/>
            <person name="Lubbers R.J."/>
            <person name="Makela M.R."/>
            <person name="Barry K."/>
            <person name="Chovatia M."/>
            <person name="Clum A."/>
            <person name="Daum C."/>
            <person name="Haridas S."/>
            <person name="He G."/>
            <person name="LaButti K."/>
            <person name="Lipzen A."/>
            <person name="Mondo S."/>
            <person name="Riley R."/>
            <person name="Salamov A."/>
            <person name="Simmons B.A."/>
            <person name="Magnuson J.K."/>
            <person name="Henrissat B."/>
            <person name="Mortensen U.H."/>
            <person name="Larsen T.O."/>
            <person name="Devries R.P."/>
            <person name="Grigoriev I.V."/>
            <person name="Machida M."/>
            <person name="Baker S.E."/>
            <person name="Andersen M.R."/>
        </authorList>
    </citation>
    <scope>NUCLEOTIDE SEQUENCE [LARGE SCALE GENOMIC DNA]</scope>
    <source>
        <strain evidence="3">CBS 130017</strain>
    </source>
</reference>
<dbReference type="Proteomes" id="UP000325945">
    <property type="component" value="Unassembled WGS sequence"/>
</dbReference>
<gene>
    <name evidence="2" type="ORF">BDV39DRAFT_168577</name>
</gene>
<evidence type="ECO:0000313" key="2">
    <source>
        <dbReference type="EMBL" id="KAE8331790.1"/>
    </source>
</evidence>
<name>A0A5N6XJS5_9EURO</name>
<feature type="compositionally biased region" description="Basic and acidic residues" evidence="1">
    <location>
        <begin position="24"/>
        <end position="38"/>
    </location>
</feature>
<evidence type="ECO:0000313" key="3">
    <source>
        <dbReference type="Proteomes" id="UP000325945"/>
    </source>
</evidence>
<organism evidence="2 3">
    <name type="scientific">Aspergillus sergii</name>
    <dbReference type="NCBI Taxonomy" id="1034303"/>
    <lineage>
        <taxon>Eukaryota</taxon>
        <taxon>Fungi</taxon>
        <taxon>Dikarya</taxon>
        <taxon>Ascomycota</taxon>
        <taxon>Pezizomycotina</taxon>
        <taxon>Eurotiomycetes</taxon>
        <taxon>Eurotiomycetidae</taxon>
        <taxon>Eurotiales</taxon>
        <taxon>Aspergillaceae</taxon>
        <taxon>Aspergillus</taxon>
        <taxon>Aspergillus subgen. Circumdati</taxon>
    </lineage>
</organism>
<protein>
    <submittedName>
        <fullName evidence="2">Uncharacterized protein</fullName>
    </submittedName>
</protein>
<keyword evidence="3" id="KW-1185">Reference proteome</keyword>
<evidence type="ECO:0000256" key="1">
    <source>
        <dbReference type="SAM" id="MobiDB-lite"/>
    </source>
</evidence>
<sequence length="58" mass="6584">MDLVTKWGHFSKEYKQRRKSTSSTEEHKEGEDHNDQRGKSCLSLSTVMRLIGNGGGVF</sequence>
<dbReference type="AlphaFoldDB" id="A0A5N6XJS5"/>
<proteinExistence type="predicted"/>
<dbReference type="EMBL" id="ML741768">
    <property type="protein sequence ID" value="KAE8331790.1"/>
    <property type="molecule type" value="Genomic_DNA"/>
</dbReference>
<accession>A0A5N6XJS5</accession>
<feature type="region of interest" description="Disordered" evidence="1">
    <location>
        <begin position="14"/>
        <end position="40"/>
    </location>
</feature>